<evidence type="ECO:0000313" key="3">
    <source>
        <dbReference type="EMBL" id="KAK5977561.1"/>
    </source>
</evidence>
<dbReference type="Proteomes" id="UP001331761">
    <property type="component" value="Unassembled WGS sequence"/>
</dbReference>
<evidence type="ECO:0000256" key="1">
    <source>
        <dbReference type="ARBA" id="ARBA00006484"/>
    </source>
</evidence>
<dbReference type="SUPFAM" id="SSF51735">
    <property type="entry name" value="NAD(P)-binding Rossmann-fold domains"/>
    <property type="match status" value="1"/>
</dbReference>
<gene>
    <name evidence="3" type="ORF">GCK32_004247</name>
</gene>
<reference evidence="3 4" key="1">
    <citation type="submission" date="2019-10" db="EMBL/GenBank/DDBJ databases">
        <title>Assembly and Annotation for the nematode Trichostrongylus colubriformis.</title>
        <authorList>
            <person name="Martin J."/>
        </authorList>
    </citation>
    <scope>NUCLEOTIDE SEQUENCE [LARGE SCALE GENOMIC DNA]</scope>
    <source>
        <strain evidence="3">G859</strain>
        <tissue evidence="3">Whole worm</tissue>
    </source>
</reference>
<comment type="caution">
    <text evidence="3">The sequence shown here is derived from an EMBL/GenBank/DDBJ whole genome shotgun (WGS) entry which is preliminary data.</text>
</comment>
<dbReference type="GO" id="GO:0005811">
    <property type="term" value="C:lipid droplet"/>
    <property type="evidence" value="ECO:0007669"/>
    <property type="project" value="TreeGrafter"/>
</dbReference>
<protein>
    <submittedName>
        <fullName evidence="3">Epidermal retinol dehydrogenase 2</fullName>
    </submittedName>
</protein>
<keyword evidence="2" id="KW-0560">Oxidoreductase</keyword>
<dbReference type="PRINTS" id="PR00081">
    <property type="entry name" value="GDHRDH"/>
</dbReference>
<evidence type="ECO:0000313" key="4">
    <source>
        <dbReference type="Proteomes" id="UP001331761"/>
    </source>
</evidence>
<dbReference type="GO" id="GO:0016616">
    <property type="term" value="F:oxidoreductase activity, acting on the CH-OH group of donors, NAD or NADP as acceptor"/>
    <property type="evidence" value="ECO:0007669"/>
    <property type="project" value="TreeGrafter"/>
</dbReference>
<comment type="similarity">
    <text evidence="1">Belongs to the short-chain dehydrogenases/reductases (SDR) family.</text>
</comment>
<dbReference type="InterPro" id="IPR036291">
    <property type="entry name" value="NAD(P)-bd_dom_sf"/>
</dbReference>
<dbReference type="AlphaFoldDB" id="A0AAN8FEF1"/>
<sequence length="316" mass="35749">MGRESFPKRVLMAFTFVFVFLWCVLFKDLPRMLFQRRKKIENQVVVITGGAMGIGKEVAKRLAVDEKAKVCILDVNEKEGLNTVDEIAREGGTVHFFRCDVSDHEALKSIAEEIREDPKLGPVNICIISAAVLRLGECMELTEKDYKLNNDVNILGHIYTVKAFLPHMIAAEQGHIVSIGSICSWYGEHYGTAYCAAKFACRGFMEALQMEMIAKGYYNKIVLTSIYPYFVRTGFIEELNEPHSTFFDVVPLEKCAREVITAILKEKVSHFIPGGIGLLCLYLKCLTTKSLLPYGRKVFNFSYHPKKKTLDPALRV</sequence>
<dbReference type="Gene3D" id="3.40.50.720">
    <property type="entry name" value="NAD(P)-binding Rossmann-like Domain"/>
    <property type="match status" value="1"/>
</dbReference>
<dbReference type="PANTHER" id="PTHR24322:SF736">
    <property type="entry name" value="RETINOL DEHYDROGENASE 10"/>
    <property type="match status" value="1"/>
</dbReference>
<evidence type="ECO:0000256" key="2">
    <source>
        <dbReference type="ARBA" id="ARBA00023002"/>
    </source>
</evidence>
<organism evidence="3 4">
    <name type="scientific">Trichostrongylus colubriformis</name>
    <name type="common">Black scour worm</name>
    <dbReference type="NCBI Taxonomy" id="6319"/>
    <lineage>
        <taxon>Eukaryota</taxon>
        <taxon>Metazoa</taxon>
        <taxon>Ecdysozoa</taxon>
        <taxon>Nematoda</taxon>
        <taxon>Chromadorea</taxon>
        <taxon>Rhabditida</taxon>
        <taxon>Rhabditina</taxon>
        <taxon>Rhabditomorpha</taxon>
        <taxon>Strongyloidea</taxon>
        <taxon>Trichostrongylidae</taxon>
        <taxon>Trichostrongylus</taxon>
    </lineage>
</organism>
<proteinExistence type="inferred from homology"/>
<dbReference type="EMBL" id="WIXE01010455">
    <property type="protein sequence ID" value="KAK5977561.1"/>
    <property type="molecule type" value="Genomic_DNA"/>
</dbReference>
<dbReference type="Pfam" id="PF00106">
    <property type="entry name" value="adh_short"/>
    <property type="match status" value="1"/>
</dbReference>
<dbReference type="InterPro" id="IPR002347">
    <property type="entry name" value="SDR_fam"/>
</dbReference>
<dbReference type="PANTHER" id="PTHR24322">
    <property type="entry name" value="PKSB"/>
    <property type="match status" value="1"/>
</dbReference>
<name>A0AAN8FEF1_TRICO</name>
<accession>A0AAN8FEF1</accession>
<keyword evidence="4" id="KW-1185">Reference proteome</keyword>